<sequence length="73" mass="8425">MKAFDKYHKWVDWSEEDQVYIGRCPDLITGIHGDDPIALYGELCSVVEDVIRHFNAEGRPLPEPLVRPMREVA</sequence>
<name>A0A2S7XNF1_9GAMM</name>
<dbReference type="Proteomes" id="UP000239936">
    <property type="component" value="Unassembled WGS sequence"/>
</dbReference>
<dbReference type="InterPro" id="IPR035069">
    <property type="entry name" value="TTHA1013/TTHA0281-like"/>
</dbReference>
<dbReference type="SUPFAM" id="SSF143100">
    <property type="entry name" value="TTHA1013/TTHA0281-like"/>
    <property type="match status" value="1"/>
</dbReference>
<comment type="caution">
    <text evidence="1">The sequence shown here is derived from an EMBL/GenBank/DDBJ whole genome shotgun (WGS) entry which is preliminary data.</text>
</comment>
<keyword evidence="2" id="KW-1185">Reference proteome</keyword>
<dbReference type="EMBL" id="PPGH01000038">
    <property type="protein sequence ID" value="PQJ94968.1"/>
    <property type="molecule type" value="Genomic_DNA"/>
</dbReference>
<reference evidence="1 2" key="1">
    <citation type="submission" date="2018-01" db="EMBL/GenBank/DDBJ databases">
        <title>The complete genome sequence of Chromatium okenii LaCa, a purple sulfur bacterium with a turbulent life.</title>
        <authorList>
            <person name="Luedin S.M."/>
            <person name="Liechti N."/>
            <person name="Storelli N."/>
            <person name="Danza F."/>
            <person name="Wittwer M."/>
            <person name="Pothier J.F."/>
            <person name="Tonolla M.A."/>
        </authorList>
    </citation>
    <scope>NUCLEOTIDE SEQUENCE [LARGE SCALE GENOMIC DNA]</scope>
    <source>
        <strain evidence="1 2">LaCa</strain>
    </source>
</reference>
<accession>A0A2S7XNF1</accession>
<proteinExistence type="predicted"/>
<evidence type="ECO:0000313" key="1">
    <source>
        <dbReference type="EMBL" id="PQJ94968.1"/>
    </source>
</evidence>
<gene>
    <name evidence="1" type="ORF">CXB77_17810</name>
</gene>
<dbReference type="AlphaFoldDB" id="A0A2S7XNF1"/>
<organism evidence="1 2">
    <name type="scientific">Chromatium okenii</name>
    <dbReference type="NCBI Taxonomy" id="61644"/>
    <lineage>
        <taxon>Bacteria</taxon>
        <taxon>Pseudomonadati</taxon>
        <taxon>Pseudomonadota</taxon>
        <taxon>Gammaproteobacteria</taxon>
        <taxon>Chromatiales</taxon>
        <taxon>Chromatiaceae</taxon>
        <taxon>Chromatium</taxon>
    </lineage>
</organism>
<dbReference type="RefSeq" id="WP_105074933.1">
    <property type="nucleotide sequence ID" value="NZ_PPGH01000038.1"/>
</dbReference>
<evidence type="ECO:0000313" key="2">
    <source>
        <dbReference type="Proteomes" id="UP000239936"/>
    </source>
</evidence>
<dbReference type="OrthoDB" id="9797194at2"/>
<protein>
    <submittedName>
        <fullName evidence="1">Pilus assembly protein HicB</fullName>
    </submittedName>
</protein>